<dbReference type="Proteomes" id="UP001145114">
    <property type="component" value="Unassembled WGS sequence"/>
</dbReference>
<reference evidence="1" key="1">
    <citation type="submission" date="2022-06" db="EMBL/GenBank/DDBJ databases">
        <title>Phylogenomic reconstructions and comparative analyses of Kickxellomycotina fungi.</title>
        <authorList>
            <person name="Reynolds N.K."/>
            <person name="Stajich J.E."/>
            <person name="Barry K."/>
            <person name="Grigoriev I.V."/>
            <person name="Crous P."/>
            <person name="Smith M.E."/>
        </authorList>
    </citation>
    <scope>NUCLEOTIDE SEQUENCE</scope>
    <source>
        <strain evidence="1">RSA 2271</strain>
    </source>
</reference>
<keyword evidence="2" id="KW-1185">Reference proteome</keyword>
<protein>
    <submittedName>
        <fullName evidence="1">Uncharacterized protein</fullName>
    </submittedName>
</protein>
<evidence type="ECO:0000313" key="1">
    <source>
        <dbReference type="EMBL" id="KAJ1678858.1"/>
    </source>
</evidence>
<proteinExistence type="predicted"/>
<feature type="non-terminal residue" evidence="1">
    <location>
        <position position="122"/>
    </location>
</feature>
<evidence type="ECO:0000313" key="2">
    <source>
        <dbReference type="Proteomes" id="UP001145114"/>
    </source>
</evidence>
<sequence>MSAKISGRSTARRGKNSQAFPAVSEAESDESTGHAALAKRLPSLPALLREVYSESISQKQYNEAAYDALNPPLSLYTTLPHNFTNFLVKTGPVSRLDLFVKDIVFWREPRRTVCAMGVFTLF</sequence>
<comment type="caution">
    <text evidence="1">The sequence shown here is derived from an EMBL/GenBank/DDBJ whole genome shotgun (WGS) entry which is preliminary data.</text>
</comment>
<organism evidence="1 2">
    <name type="scientific">Spiromyces aspiralis</name>
    <dbReference type="NCBI Taxonomy" id="68401"/>
    <lineage>
        <taxon>Eukaryota</taxon>
        <taxon>Fungi</taxon>
        <taxon>Fungi incertae sedis</taxon>
        <taxon>Zoopagomycota</taxon>
        <taxon>Kickxellomycotina</taxon>
        <taxon>Kickxellomycetes</taxon>
        <taxon>Kickxellales</taxon>
        <taxon>Kickxellaceae</taxon>
        <taxon>Spiromyces</taxon>
    </lineage>
</organism>
<accession>A0ACC1HSX1</accession>
<name>A0ACC1HSX1_9FUNG</name>
<dbReference type="EMBL" id="JAMZIH010000800">
    <property type="protein sequence ID" value="KAJ1678858.1"/>
    <property type="molecule type" value="Genomic_DNA"/>
</dbReference>
<gene>
    <name evidence="1" type="ORF">EV182_003216</name>
</gene>